<evidence type="ECO:0000313" key="1">
    <source>
        <dbReference type="EMBL" id="RAJ91088.1"/>
    </source>
</evidence>
<dbReference type="EMBL" id="QLMC01000009">
    <property type="protein sequence ID" value="RAJ91088.1"/>
    <property type="molecule type" value="Genomic_DNA"/>
</dbReference>
<comment type="caution">
    <text evidence="1">The sequence shown here is derived from an EMBL/GenBank/DDBJ whole genome shotgun (WGS) entry which is preliminary data.</text>
</comment>
<organism evidence="1 2">
    <name type="scientific">Larkinella arboricola</name>
    <dbReference type="NCBI Taxonomy" id="643671"/>
    <lineage>
        <taxon>Bacteria</taxon>
        <taxon>Pseudomonadati</taxon>
        <taxon>Bacteroidota</taxon>
        <taxon>Cytophagia</taxon>
        <taxon>Cytophagales</taxon>
        <taxon>Spirosomataceae</taxon>
        <taxon>Larkinella</taxon>
    </lineage>
</organism>
<sequence>MAVLKLQAGLYSKNCTAKAIGLGDLQQFSALNTGAFSDL</sequence>
<gene>
    <name evidence="1" type="ORF">LX87_05305</name>
</gene>
<proteinExistence type="predicted"/>
<keyword evidence="2" id="KW-1185">Reference proteome</keyword>
<dbReference type="Proteomes" id="UP000248790">
    <property type="component" value="Unassembled WGS sequence"/>
</dbReference>
<protein>
    <submittedName>
        <fullName evidence="1">Uncharacterized protein</fullName>
    </submittedName>
</protein>
<reference evidence="1 2" key="1">
    <citation type="submission" date="2018-06" db="EMBL/GenBank/DDBJ databases">
        <title>Genomic Encyclopedia of Archaeal and Bacterial Type Strains, Phase II (KMG-II): from individual species to whole genera.</title>
        <authorList>
            <person name="Goeker M."/>
        </authorList>
    </citation>
    <scope>NUCLEOTIDE SEQUENCE [LARGE SCALE GENOMIC DNA]</scope>
    <source>
        <strain evidence="1 2">DSM 21851</strain>
    </source>
</reference>
<dbReference type="AlphaFoldDB" id="A0A327WI76"/>
<name>A0A327WI76_LARAB</name>
<accession>A0A327WI76</accession>
<evidence type="ECO:0000313" key="2">
    <source>
        <dbReference type="Proteomes" id="UP000248790"/>
    </source>
</evidence>